<dbReference type="GO" id="GO:0007165">
    <property type="term" value="P:signal transduction"/>
    <property type="evidence" value="ECO:0007669"/>
    <property type="project" value="InterPro"/>
</dbReference>
<evidence type="ECO:0000313" key="3">
    <source>
        <dbReference type="Proteomes" id="UP000290365"/>
    </source>
</evidence>
<dbReference type="Pfam" id="PF13676">
    <property type="entry name" value="TIR_2"/>
    <property type="match status" value="1"/>
</dbReference>
<feature type="domain" description="TIR" evidence="1">
    <location>
        <begin position="29"/>
        <end position="172"/>
    </location>
</feature>
<sequence length="181" mass="20549">MVQRICKHCSKLNVANAQLCSSCNQPFPASVEIFCSYTHADESLKDALLAHLSSLRRRKIVSIWHDRDISAGSDWEHNIDEHLLSAEIILLLISPEFMASDYCYSNEMVRAMKRYEKDEALVVPIILRPIDDWNSSPFGRLQAVPRNAKPITTFANRDEAFADVAKGIRKAIKESYGLPRD</sequence>
<dbReference type="SUPFAM" id="SSF52200">
    <property type="entry name" value="Toll/Interleukin receptor TIR domain"/>
    <property type="match status" value="1"/>
</dbReference>
<dbReference type="Proteomes" id="UP000290365">
    <property type="component" value="Chromosome"/>
</dbReference>
<name>A0A4P6JP00_KTERU</name>
<dbReference type="Gene3D" id="3.40.50.10140">
    <property type="entry name" value="Toll/interleukin-1 receptor homology (TIR) domain"/>
    <property type="match status" value="1"/>
</dbReference>
<protein>
    <submittedName>
        <fullName evidence="2">Toll/interleukin-1 receptor domain-containing protein</fullName>
    </submittedName>
</protein>
<dbReference type="InterPro" id="IPR035897">
    <property type="entry name" value="Toll_tir_struct_dom_sf"/>
</dbReference>
<dbReference type="AlphaFoldDB" id="A0A4P6JP00"/>
<accession>A0A4P6JP00</accession>
<keyword evidence="3" id="KW-1185">Reference proteome</keyword>
<dbReference type="RefSeq" id="WP_129888132.1">
    <property type="nucleotide sequence ID" value="NZ_CP035758.1"/>
</dbReference>
<dbReference type="OrthoDB" id="165080at2"/>
<dbReference type="EMBL" id="CP035758">
    <property type="protein sequence ID" value="QBD77069.1"/>
    <property type="molecule type" value="Genomic_DNA"/>
</dbReference>
<dbReference type="PROSITE" id="PS50104">
    <property type="entry name" value="TIR"/>
    <property type="match status" value="1"/>
</dbReference>
<reference evidence="2 3" key="1">
    <citation type="submission" date="2019-01" db="EMBL/GenBank/DDBJ databases">
        <title>Ktedonosporobacter rubrisoli SCAWS-G2.</title>
        <authorList>
            <person name="Huang Y."/>
            <person name="Yan B."/>
        </authorList>
    </citation>
    <scope>NUCLEOTIDE SEQUENCE [LARGE SCALE GENOMIC DNA]</scope>
    <source>
        <strain evidence="2 3">SCAWS-G2</strain>
    </source>
</reference>
<gene>
    <name evidence="2" type="ORF">EPA93_14070</name>
</gene>
<dbReference type="KEGG" id="kbs:EPA93_14070"/>
<evidence type="ECO:0000313" key="2">
    <source>
        <dbReference type="EMBL" id="QBD77069.1"/>
    </source>
</evidence>
<organism evidence="2 3">
    <name type="scientific">Ktedonosporobacter rubrisoli</name>
    <dbReference type="NCBI Taxonomy" id="2509675"/>
    <lineage>
        <taxon>Bacteria</taxon>
        <taxon>Bacillati</taxon>
        <taxon>Chloroflexota</taxon>
        <taxon>Ktedonobacteria</taxon>
        <taxon>Ktedonobacterales</taxon>
        <taxon>Ktedonosporobacteraceae</taxon>
        <taxon>Ktedonosporobacter</taxon>
    </lineage>
</organism>
<dbReference type="SMART" id="SM00255">
    <property type="entry name" value="TIR"/>
    <property type="match status" value="1"/>
</dbReference>
<keyword evidence="2" id="KW-0675">Receptor</keyword>
<dbReference type="InterPro" id="IPR000157">
    <property type="entry name" value="TIR_dom"/>
</dbReference>
<proteinExistence type="predicted"/>
<evidence type="ECO:0000259" key="1">
    <source>
        <dbReference type="PROSITE" id="PS50104"/>
    </source>
</evidence>